<protein>
    <submittedName>
        <fullName evidence="1">Uncharacterized protein</fullName>
    </submittedName>
</protein>
<comment type="caution">
    <text evidence="1">The sequence shown here is derived from an EMBL/GenBank/DDBJ whole genome shotgun (WGS) entry which is preliminary data.</text>
</comment>
<reference evidence="1 2" key="1">
    <citation type="submission" date="2023-07" db="EMBL/GenBank/DDBJ databases">
        <title>Sorghum-associated microbial communities from plants grown in Nebraska, USA.</title>
        <authorList>
            <person name="Schachtman D."/>
        </authorList>
    </citation>
    <scope>NUCLEOTIDE SEQUENCE [LARGE SCALE GENOMIC DNA]</scope>
    <source>
        <strain evidence="1 2">4129</strain>
    </source>
</reference>
<evidence type="ECO:0000313" key="2">
    <source>
        <dbReference type="Proteomes" id="UP001269081"/>
    </source>
</evidence>
<proteinExistence type="predicted"/>
<dbReference type="EMBL" id="JAVDWQ010000027">
    <property type="protein sequence ID" value="MDR7212601.1"/>
    <property type="molecule type" value="Genomic_DNA"/>
</dbReference>
<keyword evidence="2" id="KW-1185">Reference proteome</keyword>
<name>A0ABU1YEC5_9FLAO</name>
<accession>A0ABU1YEC5</accession>
<gene>
    <name evidence="1" type="ORF">J2W48_004566</name>
</gene>
<dbReference type="Proteomes" id="UP001269081">
    <property type="component" value="Unassembled WGS sequence"/>
</dbReference>
<evidence type="ECO:0000313" key="1">
    <source>
        <dbReference type="EMBL" id="MDR7212601.1"/>
    </source>
</evidence>
<sequence length="32" mass="3664">MKFINCNILLMKEDKNTLGKIDGLIPSKIIPY</sequence>
<organism evidence="1 2">
    <name type="scientific">Flavobacterium piscis</name>
    <dbReference type="NCBI Taxonomy" id="1114874"/>
    <lineage>
        <taxon>Bacteria</taxon>
        <taxon>Pseudomonadati</taxon>
        <taxon>Bacteroidota</taxon>
        <taxon>Flavobacteriia</taxon>
        <taxon>Flavobacteriales</taxon>
        <taxon>Flavobacteriaceae</taxon>
        <taxon>Flavobacterium</taxon>
    </lineage>
</organism>